<name>A0A8T2UNJ7_CERRI</name>
<feature type="region of interest" description="Disordered" evidence="1">
    <location>
        <begin position="98"/>
        <end position="120"/>
    </location>
</feature>
<feature type="domain" description="TRM5/TYW2-like N-terminal" evidence="2">
    <location>
        <begin position="528"/>
        <end position="588"/>
    </location>
</feature>
<comment type="caution">
    <text evidence="3">The sequence shown here is derived from an EMBL/GenBank/DDBJ whole genome shotgun (WGS) entry which is preliminary data.</text>
</comment>
<reference evidence="3" key="1">
    <citation type="submission" date="2021-08" db="EMBL/GenBank/DDBJ databases">
        <title>WGS assembly of Ceratopteris richardii.</title>
        <authorList>
            <person name="Marchant D.B."/>
            <person name="Chen G."/>
            <person name="Jenkins J."/>
            <person name="Shu S."/>
            <person name="Leebens-Mack J."/>
            <person name="Grimwood J."/>
            <person name="Schmutz J."/>
            <person name="Soltis P."/>
            <person name="Soltis D."/>
            <person name="Chen Z.-H."/>
        </authorList>
    </citation>
    <scope>NUCLEOTIDE SEQUENCE</scope>
    <source>
        <strain evidence="3">Whitten #5841</strain>
        <tissue evidence="3">Leaf</tissue>
    </source>
</reference>
<evidence type="ECO:0000313" key="4">
    <source>
        <dbReference type="Proteomes" id="UP000825935"/>
    </source>
</evidence>
<dbReference type="OrthoDB" id="408788at2759"/>
<dbReference type="InterPro" id="IPR056744">
    <property type="entry name" value="TRM5/TYW2-like_N"/>
</dbReference>
<sequence>MHAITGMKSHWLLDVRIQTCKPHIQWNPSVHSQLKHFSCDALHFEYENQPFFEEGKRLSSRLLDSLRLNDDDLPRDSFLSQHLVSKEHLKRVLHVPGERKRTKRTKKHQPVGRVSSENSDDYDLKDHELFEFDVVSLHDVDAGDESPENVLWKLNNFSSMSKNYHSKSLRDRNISANKNIFAQMELDEQSPALDPGDSDCNIAKIDHLNVINVPIESPEIEKQVINPFKQTEVTQKTTELTSLKVLNLENGVDGADTHRTCKDWFMSGNVQDEGSNIVSLNSQGKGDCQLQLHKSCPLGKLFDPLQFARIYNLVALRVPLAESKTLAYRLRGHLLNWPRISNIARVEGDDMGWDRGILWSENVNSIEDSVFKAVYGTQPLSGCLTKRTNSAKLLNSHQYSFLDHMSKPDMKALQQMKGPRDKESAKKKQHSKRQYTIKLGNSDGIQKLNPGINCWKGPFRLLLLDPRYAQQYELPMAVQMLLNEHIGHGKRQRRREVVPCNLIIFYNYWSMGQIIRYLLPKEVISPLQIKHLGHIALLQLDNAYSSVKHLLGRVILDKHQPKVKTVVNKCEPLEDCGHPSLEILAGNHSVVTSIIENDMQFLVNLSTVKNTVK</sequence>
<dbReference type="Gene3D" id="3.30.300.110">
    <property type="entry name" value="Met-10+ protein-like domains"/>
    <property type="match status" value="1"/>
</dbReference>
<organism evidence="3 4">
    <name type="scientific">Ceratopteris richardii</name>
    <name type="common">Triangle waterfern</name>
    <dbReference type="NCBI Taxonomy" id="49495"/>
    <lineage>
        <taxon>Eukaryota</taxon>
        <taxon>Viridiplantae</taxon>
        <taxon>Streptophyta</taxon>
        <taxon>Embryophyta</taxon>
        <taxon>Tracheophyta</taxon>
        <taxon>Polypodiopsida</taxon>
        <taxon>Polypodiidae</taxon>
        <taxon>Polypodiales</taxon>
        <taxon>Pteridineae</taxon>
        <taxon>Pteridaceae</taxon>
        <taxon>Parkerioideae</taxon>
        <taxon>Ceratopteris</taxon>
    </lineage>
</organism>
<feature type="region of interest" description="Disordered" evidence="1">
    <location>
        <begin position="412"/>
        <end position="433"/>
    </location>
</feature>
<gene>
    <name evidence="3" type="ORF">KP509_06G049900</name>
</gene>
<dbReference type="EMBL" id="CM035411">
    <property type="protein sequence ID" value="KAH7435105.1"/>
    <property type="molecule type" value="Genomic_DNA"/>
</dbReference>
<evidence type="ECO:0000259" key="2">
    <source>
        <dbReference type="Pfam" id="PF25133"/>
    </source>
</evidence>
<keyword evidence="4" id="KW-1185">Reference proteome</keyword>
<evidence type="ECO:0000313" key="3">
    <source>
        <dbReference type="EMBL" id="KAH7435105.1"/>
    </source>
</evidence>
<feature type="compositionally biased region" description="Basic residues" evidence="1">
    <location>
        <begin position="100"/>
        <end position="110"/>
    </location>
</feature>
<dbReference type="Pfam" id="PF25133">
    <property type="entry name" value="TYW2_N_2"/>
    <property type="match status" value="1"/>
</dbReference>
<protein>
    <recommendedName>
        <fullName evidence="2">TRM5/TYW2-like N-terminal domain-containing protein</fullName>
    </recommendedName>
</protein>
<accession>A0A8T2UNJ7</accession>
<proteinExistence type="predicted"/>
<dbReference type="AlphaFoldDB" id="A0A8T2UNJ7"/>
<evidence type="ECO:0000256" key="1">
    <source>
        <dbReference type="SAM" id="MobiDB-lite"/>
    </source>
</evidence>
<dbReference type="Proteomes" id="UP000825935">
    <property type="component" value="Chromosome 6"/>
</dbReference>